<dbReference type="EMBL" id="HACM01004110">
    <property type="protein sequence ID" value="CRZ04552.1"/>
    <property type="molecule type" value="Transcribed_RNA"/>
</dbReference>
<feature type="non-terminal residue" evidence="1">
    <location>
        <position position="1"/>
    </location>
</feature>
<reference evidence="1" key="1">
    <citation type="submission" date="2015-04" db="EMBL/GenBank/DDBJ databases">
        <title>The genome sequence of the plant pathogenic Rhizarian Plasmodiophora brassicae reveals insights in its biotrophic life cycle and the origin of chitin synthesis.</title>
        <authorList>
            <person name="Schwelm A."/>
            <person name="Fogelqvist J."/>
            <person name="Knaust A."/>
            <person name="Julke S."/>
            <person name="Lilja T."/>
            <person name="Dhandapani V."/>
            <person name="Bonilla-Rosso G."/>
            <person name="Karlsson M."/>
            <person name="Shevchenko A."/>
            <person name="Choi S.R."/>
            <person name="Kim H.G."/>
            <person name="Park J.Y."/>
            <person name="Lim Y.P."/>
            <person name="Ludwig-Muller J."/>
            <person name="Dixelius C."/>
        </authorList>
    </citation>
    <scope>NUCLEOTIDE SEQUENCE</scope>
    <source>
        <tissue evidence="1">Potato root galls</tissue>
    </source>
</reference>
<protein>
    <submittedName>
        <fullName evidence="1">Uncharacterized protein</fullName>
    </submittedName>
</protein>
<accession>A0A0H5QSA1</accession>
<evidence type="ECO:0000313" key="1">
    <source>
        <dbReference type="EMBL" id="CRZ04552.1"/>
    </source>
</evidence>
<name>A0A0H5QSA1_9EUKA</name>
<dbReference type="AlphaFoldDB" id="A0A0H5QSA1"/>
<organism evidence="1">
    <name type="scientific">Spongospora subterranea</name>
    <dbReference type="NCBI Taxonomy" id="70186"/>
    <lineage>
        <taxon>Eukaryota</taxon>
        <taxon>Sar</taxon>
        <taxon>Rhizaria</taxon>
        <taxon>Endomyxa</taxon>
        <taxon>Phytomyxea</taxon>
        <taxon>Plasmodiophorida</taxon>
        <taxon>Plasmodiophoridae</taxon>
        <taxon>Spongospora</taxon>
    </lineage>
</organism>
<sequence>CRLSQDQETASKPLEFEVTPFMITYKKTWVHTNILLFVLDCDENDRFCMQPVRGSQVIERWQIRIWFFIAIRRVAWAGPTAVFASTSPIPTIKANGPILSEWVGGRVKI</sequence>
<proteinExistence type="predicted"/>